<feature type="transmembrane region" description="Helical" evidence="1">
    <location>
        <begin position="47"/>
        <end position="67"/>
    </location>
</feature>
<dbReference type="EMBL" id="WOEZ01000301">
    <property type="protein sequence ID" value="NPT62119.1"/>
    <property type="molecule type" value="Genomic_DNA"/>
</dbReference>
<dbReference type="Proteomes" id="UP000655523">
    <property type="component" value="Unassembled WGS sequence"/>
</dbReference>
<sequence length="156" mass="17838">MLQWLIGSAVTVLYASDRFENPELTRTTTTFARYWVAKSGYVLIETWLRWPWLLTTFFTTLYIAWTADNHVFVASPVPKWLRIAEAVGLAAFFFFVQLMVMNIFASVQPDFYQQRLRGQLPQIYGNAAFRHFGGAAISHAAFPNETHPGDVRIVGN</sequence>
<dbReference type="AlphaFoldDB" id="A0A972P0Y1"/>
<accession>A0A972P0Y1</accession>
<evidence type="ECO:0000313" key="4">
    <source>
        <dbReference type="Proteomes" id="UP000655523"/>
    </source>
</evidence>
<keyword evidence="1" id="KW-0472">Membrane</keyword>
<keyword evidence="1" id="KW-1133">Transmembrane helix</keyword>
<keyword evidence="1" id="KW-0812">Transmembrane</keyword>
<keyword evidence="4" id="KW-1185">Reference proteome</keyword>
<comment type="caution">
    <text evidence="3">The sequence shown here is derived from an EMBL/GenBank/DDBJ whole genome shotgun (WGS) entry which is preliminary data.</text>
</comment>
<evidence type="ECO:0000313" key="3">
    <source>
        <dbReference type="EMBL" id="NPT62119.1"/>
    </source>
</evidence>
<reference evidence="3 4" key="1">
    <citation type="submission" date="2019-11" db="EMBL/GenBank/DDBJ databases">
        <title>Metabolism of dissolved organic matter in forest soils.</title>
        <authorList>
            <person name="Cyle K.T."/>
            <person name="Wilhelm R.C."/>
            <person name="Martinez C.E."/>
        </authorList>
    </citation>
    <scope>NUCLEOTIDE SEQUENCE [LARGE SCALE GENOMIC DNA]</scope>
    <source>
        <strain evidence="3 4">5N</strain>
    </source>
</reference>
<name>A0A972P0Y1_9BURK</name>
<dbReference type="EMBL" id="WOEZ01000150">
    <property type="protein sequence ID" value="NPT58193.1"/>
    <property type="molecule type" value="Genomic_DNA"/>
</dbReference>
<proteinExistence type="predicted"/>
<feature type="transmembrane region" description="Helical" evidence="1">
    <location>
        <begin position="87"/>
        <end position="107"/>
    </location>
</feature>
<evidence type="ECO:0000256" key="1">
    <source>
        <dbReference type="SAM" id="Phobius"/>
    </source>
</evidence>
<protein>
    <submittedName>
        <fullName evidence="3">Uncharacterized protein</fullName>
    </submittedName>
</protein>
<evidence type="ECO:0000313" key="2">
    <source>
        <dbReference type="EMBL" id="NPT58193.1"/>
    </source>
</evidence>
<organism evidence="3 4">
    <name type="scientific">Paraburkholderia elongata</name>
    <dbReference type="NCBI Taxonomy" id="2675747"/>
    <lineage>
        <taxon>Bacteria</taxon>
        <taxon>Pseudomonadati</taxon>
        <taxon>Pseudomonadota</taxon>
        <taxon>Betaproteobacteria</taxon>
        <taxon>Burkholderiales</taxon>
        <taxon>Burkholderiaceae</taxon>
        <taxon>Paraburkholderia</taxon>
    </lineage>
</organism>
<gene>
    <name evidence="2" type="ORF">GNZ13_27395</name>
    <name evidence="3" type="ORF">GNZ13_48330</name>
</gene>
<dbReference type="RefSeq" id="WP_172170449.1">
    <property type="nucleotide sequence ID" value="NZ_WOEZ01000150.1"/>
</dbReference>